<reference evidence="15 16" key="1">
    <citation type="journal article" date="2003" name="PLoS Biol.">
        <title>The genome sequence of Caenorhabditis briggsae: a platform for comparative genomics.</title>
        <authorList>
            <person name="Stein L.D."/>
            <person name="Bao Z."/>
            <person name="Blasiar D."/>
            <person name="Blumenthal T."/>
            <person name="Brent M.R."/>
            <person name="Chen N."/>
            <person name="Chinwalla A."/>
            <person name="Clarke L."/>
            <person name="Clee C."/>
            <person name="Coghlan A."/>
            <person name="Coulson A."/>
            <person name="D'Eustachio P."/>
            <person name="Fitch D.H."/>
            <person name="Fulton L.A."/>
            <person name="Fulton R.E."/>
            <person name="Griffiths-Jones S."/>
            <person name="Harris T.W."/>
            <person name="Hillier L.W."/>
            <person name="Kamath R."/>
            <person name="Kuwabara P.E."/>
            <person name="Mardis E.R."/>
            <person name="Marra M.A."/>
            <person name="Miner T.L."/>
            <person name="Minx P."/>
            <person name="Mullikin J.C."/>
            <person name="Plumb R.W."/>
            <person name="Rogers J."/>
            <person name="Schein J.E."/>
            <person name="Sohrmann M."/>
            <person name="Spieth J."/>
            <person name="Stajich J.E."/>
            <person name="Wei C."/>
            <person name="Willey D."/>
            <person name="Wilson R.K."/>
            <person name="Durbin R."/>
            <person name="Waterston R.H."/>
        </authorList>
    </citation>
    <scope>NUCLEOTIDE SEQUENCE [LARGE SCALE GENOMIC DNA]</scope>
    <source>
        <strain evidence="15 16">AF16</strain>
    </source>
</reference>
<keyword evidence="9" id="KW-0694">RNA-binding</keyword>
<dbReference type="OMA" id="PFYVWDL"/>
<dbReference type="GO" id="GO:0000049">
    <property type="term" value="F:tRNA binding"/>
    <property type="evidence" value="ECO:0007669"/>
    <property type="project" value="UniProtKB-KW"/>
</dbReference>
<evidence type="ECO:0000313" key="16">
    <source>
        <dbReference type="Proteomes" id="UP000008549"/>
    </source>
</evidence>
<evidence type="ECO:0000313" key="15">
    <source>
        <dbReference type="EMBL" id="CAP26308.2"/>
    </source>
</evidence>
<evidence type="ECO:0000256" key="2">
    <source>
        <dbReference type="ARBA" id="ARBA00006191"/>
    </source>
</evidence>
<dbReference type="AlphaFoldDB" id="A8X0Z8"/>
<evidence type="ECO:0000259" key="13">
    <source>
        <dbReference type="Pfam" id="PF20258"/>
    </source>
</evidence>
<dbReference type="Pfam" id="PF20259">
    <property type="entry name" value="tRNA_Me_trans_M"/>
    <property type="match status" value="1"/>
</dbReference>
<evidence type="ECO:0000256" key="1">
    <source>
        <dbReference type="ARBA" id="ARBA00003986"/>
    </source>
</evidence>
<feature type="domain" description="tRNA-specific 2-thiouridylase MnmA-like central" evidence="14">
    <location>
        <begin position="233"/>
        <end position="296"/>
    </location>
</feature>
<sequence>MKVPRVVIGMSGGVDSAVSAFLLKQKGFDVVGLHMVTHSRQRESEKKNISQINWDSQEEGSSTCPRSKDEADARNVCNRLNIPFHTVNFVKEYWNHVFLKFLENYKIGRTTVPDIDCNYSIKFDAFHKVAQETFDADFIATGHYATTSFGDFQQNRKHSEAIRLFSGRDPLKDQTFFLCTVTQEQLKRAMFPLGSLQKSEVKRIAEQQGFHRVVKKPESMGICFIGKKKRFSDFLDEYIEPKPGRIVLKDGKQIGKHHGIHQFTIGKRIHGKYLNERSHFGFFVSEIRSDTGDVVACNGSHHSDLYATRFLINRPNWIPSSDPLEEISPSKILCRIQRTHPPVPCKVEKSEHYLSVEPKIPLRATSPGQMCVFYTTENECLGGGEIFKIEKTL</sequence>
<dbReference type="InterPro" id="IPR046884">
    <property type="entry name" value="MnmA-like_central"/>
</dbReference>
<gene>
    <name evidence="17" type="primary">mttu-1</name>
    <name evidence="15 17" type="ORF">CBG06062</name>
    <name evidence="15" type="ORF">CBG_06062</name>
</gene>
<dbReference type="InterPro" id="IPR014729">
    <property type="entry name" value="Rossmann-like_a/b/a_fold"/>
</dbReference>
<evidence type="ECO:0000256" key="11">
    <source>
        <dbReference type="ARBA" id="ARBA00049564"/>
    </source>
</evidence>
<comment type="function">
    <text evidence="1">Catalyzes the 2-thiolation of uridine at the wobble position (U34) of mitochondrial tRNA(Lys), tRNA(Glu) and tRNA(Gln). Required for the formation of 5-taurinomethyl-2-thiouridine (tm5s2U) of mitochondrial tRNA(Lys), tRNA(Glu), and tRNA(Gln) at the wobble position. ATP is required to activate the C2 atom of the wobble base.</text>
</comment>
<feature type="domain" description="tRNA-specific 2-thiouridylase MnmA-like C-terminal" evidence="13">
    <location>
        <begin position="309"/>
        <end position="386"/>
    </location>
</feature>
<dbReference type="Gene3D" id="2.40.30.10">
    <property type="entry name" value="Translation factors"/>
    <property type="match status" value="1"/>
</dbReference>
<keyword evidence="16" id="KW-1185">Reference proteome</keyword>
<evidence type="ECO:0000256" key="3">
    <source>
        <dbReference type="ARBA" id="ARBA00011953"/>
    </source>
</evidence>
<dbReference type="Gene3D" id="2.30.30.280">
    <property type="entry name" value="Adenine nucleotide alpha hydrolases-like domains"/>
    <property type="match status" value="1"/>
</dbReference>
<keyword evidence="5" id="KW-0808">Transferase</keyword>
<keyword evidence="8" id="KW-0067">ATP-binding</keyword>
<dbReference type="Pfam" id="PF03054">
    <property type="entry name" value="tRNA_Me_trans"/>
    <property type="match status" value="1"/>
</dbReference>
<dbReference type="FunCoup" id="A8X0Z8">
    <property type="interactions" value="1900"/>
</dbReference>
<proteinExistence type="inferred from homology"/>
<evidence type="ECO:0000259" key="14">
    <source>
        <dbReference type="Pfam" id="PF20259"/>
    </source>
</evidence>
<dbReference type="PANTHER" id="PTHR11933">
    <property type="entry name" value="TRNA 5-METHYLAMINOMETHYL-2-THIOURIDYLATE -METHYLTRANSFERASE"/>
    <property type="match status" value="1"/>
</dbReference>
<dbReference type="SUPFAM" id="SSF52402">
    <property type="entry name" value="Adenine nucleotide alpha hydrolases-like"/>
    <property type="match status" value="1"/>
</dbReference>
<organism evidence="15 16">
    <name type="scientific">Caenorhabditis briggsae</name>
    <dbReference type="NCBI Taxonomy" id="6238"/>
    <lineage>
        <taxon>Eukaryota</taxon>
        <taxon>Metazoa</taxon>
        <taxon>Ecdysozoa</taxon>
        <taxon>Nematoda</taxon>
        <taxon>Chromadorea</taxon>
        <taxon>Rhabditida</taxon>
        <taxon>Rhabditina</taxon>
        <taxon>Rhabditomorpha</taxon>
        <taxon>Rhabditoidea</taxon>
        <taxon>Rhabditidae</taxon>
        <taxon>Peloderinae</taxon>
        <taxon>Caenorhabditis</taxon>
    </lineage>
</organism>
<evidence type="ECO:0000256" key="9">
    <source>
        <dbReference type="ARBA" id="ARBA00022884"/>
    </source>
</evidence>
<keyword evidence="7" id="KW-0547">Nucleotide-binding</keyword>
<evidence type="ECO:0000256" key="6">
    <source>
        <dbReference type="ARBA" id="ARBA00022694"/>
    </source>
</evidence>
<dbReference type="InterPro" id="IPR023382">
    <property type="entry name" value="MnmA-like_central_sf"/>
</dbReference>
<dbReference type="EC" id="2.8.1.14" evidence="3"/>
<dbReference type="NCBIfam" id="NF001138">
    <property type="entry name" value="PRK00143.1"/>
    <property type="match status" value="1"/>
</dbReference>
<reference evidence="15 16" key="2">
    <citation type="journal article" date="2011" name="PLoS Genet.">
        <title>Caenorhabditis briggsae recombinant inbred line genotypes reveal inter-strain incompatibility and the evolution of recombination.</title>
        <authorList>
            <person name="Ross J.A."/>
            <person name="Koboldt D.C."/>
            <person name="Staisch J.E."/>
            <person name="Chamberlin H.M."/>
            <person name="Gupta B.P."/>
            <person name="Miller R.D."/>
            <person name="Baird S.E."/>
            <person name="Haag E.S."/>
        </authorList>
    </citation>
    <scope>NUCLEOTIDE SEQUENCE [LARGE SCALE GENOMIC DNA]</scope>
    <source>
        <strain evidence="15 16">AF16</strain>
    </source>
</reference>
<dbReference type="PANTHER" id="PTHR11933:SF5">
    <property type="entry name" value="MITOCHONDRIAL TRNA-SPECIFIC 2-THIOURIDYLASE 1"/>
    <property type="match status" value="1"/>
</dbReference>
<dbReference type="HOGENOM" id="CLU_035188_1_1_1"/>
<dbReference type="GO" id="GO:0005524">
    <property type="term" value="F:ATP binding"/>
    <property type="evidence" value="ECO:0007669"/>
    <property type="project" value="UniProtKB-KW"/>
</dbReference>
<dbReference type="GO" id="GO:0002143">
    <property type="term" value="P:tRNA wobble position uridine thiolation"/>
    <property type="evidence" value="ECO:0000318"/>
    <property type="project" value="GO_Central"/>
</dbReference>
<dbReference type="GO" id="GO:0061708">
    <property type="term" value="F:tRNA-5-taurinomethyluridine 2-sulfurtransferase"/>
    <property type="evidence" value="ECO:0007669"/>
    <property type="project" value="UniProtKB-EC"/>
</dbReference>
<dbReference type="InterPro" id="IPR046885">
    <property type="entry name" value="MnmA-like_C"/>
</dbReference>
<dbReference type="FunFam" id="3.40.50.620:FF:000115">
    <property type="entry name" value="tRNA-specific 2-thiouridylase MnmA"/>
    <property type="match status" value="1"/>
</dbReference>
<feature type="region of interest" description="Disordered" evidence="12">
    <location>
        <begin position="42"/>
        <end position="68"/>
    </location>
</feature>
<dbReference type="InterPro" id="IPR004506">
    <property type="entry name" value="MnmA-like"/>
</dbReference>
<dbReference type="FunFam" id="2.30.30.280:FF:000001">
    <property type="entry name" value="tRNA-specific 2-thiouridylase MnmA"/>
    <property type="match status" value="1"/>
</dbReference>
<dbReference type="Gene3D" id="3.40.50.620">
    <property type="entry name" value="HUPs"/>
    <property type="match status" value="1"/>
</dbReference>
<keyword evidence="4" id="KW-0820">tRNA-binding</keyword>
<feature type="compositionally biased region" description="Polar residues" evidence="12">
    <location>
        <begin position="49"/>
        <end position="65"/>
    </location>
</feature>
<name>A8X0Z8_CAEBR</name>
<dbReference type="NCBIfam" id="TIGR00420">
    <property type="entry name" value="trmU"/>
    <property type="match status" value="1"/>
</dbReference>
<dbReference type="Pfam" id="PF20258">
    <property type="entry name" value="tRNA_Me_trans_C"/>
    <property type="match status" value="1"/>
</dbReference>
<comment type="similarity">
    <text evidence="2">Belongs to the MnmA/TRMU family.</text>
</comment>
<evidence type="ECO:0000256" key="10">
    <source>
        <dbReference type="ARBA" id="ARBA00023157"/>
    </source>
</evidence>
<dbReference type="GO" id="GO:0005739">
    <property type="term" value="C:mitochondrion"/>
    <property type="evidence" value="ECO:0000318"/>
    <property type="project" value="GO_Central"/>
</dbReference>
<evidence type="ECO:0000256" key="4">
    <source>
        <dbReference type="ARBA" id="ARBA00022555"/>
    </source>
</evidence>
<accession>A8X0Z8</accession>
<dbReference type="HAMAP" id="MF_00144">
    <property type="entry name" value="tRNA_thiouridyl_MnmA"/>
    <property type="match status" value="1"/>
</dbReference>
<dbReference type="CDD" id="cd01998">
    <property type="entry name" value="MnmA_TRMU-like"/>
    <property type="match status" value="1"/>
</dbReference>
<keyword evidence="6" id="KW-0819">tRNA processing</keyword>
<evidence type="ECO:0000313" key="17">
    <source>
        <dbReference type="WormBase" id="CBG06062"/>
    </source>
</evidence>
<dbReference type="eggNOG" id="KOG2805">
    <property type="taxonomic scope" value="Eukaryota"/>
</dbReference>
<dbReference type="Proteomes" id="UP000008549">
    <property type="component" value="Unassembled WGS sequence"/>
</dbReference>
<dbReference type="WormBase" id="CBG06062">
    <property type="protein sequence ID" value="CBP15519"/>
    <property type="gene ID" value="WBGene00028400"/>
    <property type="gene designation" value="Cbr-mttu-1"/>
</dbReference>
<evidence type="ECO:0000256" key="8">
    <source>
        <dbReference type="ARBA" id="ARBA00022840"/>
    </source>
</evidence>
<dbReference type="FunFam" id="2.40.30.10:FF:000318">
    <property type="entry name" value="Probable mitochondrial tRNA-specific 2-thiouridylase 1"/>
    <property type="match status" value="1"/>
</dbReference>
<evidence type="ECO:0000256" key="5">
    <source>
        <dbReference type="ARBA" id="ARBA00022679"/>
    </source>
</evidence>
<keyword evidence="10" id="KW-1015">Disulfide bond</keyword>
<evidence type="ECO:0000256" key="12">
    <source>
        <dbReference type="SAM" id="MobiDB-lite"/>
    </source>
</evidence>
<evidence type="ECO:0000256" key="7">
    <source>
        <dbReference type="ARBA" id="ARBA00022741"/>
    </source>
</evidence>
<dbReference type="EMBL" id="HE600986">
    <property type="protein sequence ID" value="CAP26308.2"/>
    <property type="molecule type" value="Genomic_DNA"/>
</dbReference>
<dbReference type="STRING" id="6238.A8X0Z8"/>
<protein>
    <recommendedName>
        <fullName evidence="3">tRNA-5-taurinomethyluridine 2-sulfurtransferase</fullName>
        <ecNumber evidence="3">2.8.1.14</ecNumber>
    </recommendedName>
</protein>
<dbReference type="InParanoid" id="A8X0Z8"/>
<comment type="catalytic activity">
    <reaction evidence="11">
        <text>5-taurinomethyluridine(34) in tRNA + S-sulfanyl-L-cysteinyl-[protein] + AH2 + ATP = 5-taurinomethyl-2-thiouridine(34) in tRNA + L-cysteinyl-[protein] + A + AMP + diphosphate + H(+)</text>
        <dbReference type="Rhea" id="RHEA:47040"/>
        <dbReference type="Rhea" id="RHEA-COMP:10131"/>
        <dbReference type="Rhea" id="RHEA-COMP:11726"/>
        <dbReference type="Rhea" id="RHEA-COMP:11732"/>
        <dbReference type="Rhea" id="RHEA-COMP:11733"/>
        <dbReference type="ChEBI" id="CHEBI:13193"/>
        <dbReference type="ChEBI" id="CHEBI:15378"/>
        <dbReference type="ChEBI" id="CHEBI:17499"/>
        <dbReference type="ChEBI" id="CHEBI:29950"/>
        <dbReference type="ChEBI" id="CHEBI:30616"/>
        <dbReference type="ChEBI" id="CHEBI:33019"/>
        <dbReference type="ChEBI" id="CHEBI:61963"/>
        <dbReference type="ChEBI" id="CHEBI:87171"/>
        <dbReference type="ChEBI" id="CHEBI:87172"/>
        <dbReference type="ChEBI" id="CHEBI:456215"/>
        <dbReference type="EC" id="2.8.1.14"/>
    </reaction>
</comment>